<dbReference type="EMBL" id="JAOWKW010000008">
    <property type="protein sequence ID" value="MCV2879289.1"/>
    <property type="molecule type" value="Genomic_DNA"/>
</dbReference>
<evidence type="ECO:0000259" key="2">
    <source>
        <dbReference type="PROSITE" id="PS50975"/>
    </source>
</evidence>
<dbReference type="SUPFAM" id="SSF56059">
    <property type="entry name" value="Glutathione synthetase ATP-binding domain-like"/>
    <property type="match status" value="1"/>
</dbReference>
<name>A0ABT2ZZV4_9RHOB</name>
<feature type="domain" description="ATP-grasp" evidence="2">
    <location>
        <begin position="123"/>
        <end position="322"/>
    </location>
</feature>
<gene>
    <name evidence="3" type="ORF">OE699_10510</name>
</gene>
<keyword evidence="1" id="KW-0547">Nucleotide-binding</keyword>
<dbReference type="PROSITE" id="PS50975">
    <property type="entry name" value="ATP_GRASP"/>
    <property type="match status" value="1"/>
</dbReference>
<dbReference type="InterPro" id="IPR011761">
    <property type="entry name" value="ATP-grasp"/>
</dbReference>
<comment type="caution">
    <text evidence="3">The sequence shown here is derived from an EMBL/GenBank/DDBJ whole genome shotgun (WGS) entry which is preliminary data.</text>
</comment>
<dbReference type="RefSeq" id="WP_263847967.1">
    <property type="nucleotide sequence ID" value="NZ_JAOWKW010000008.1"/>
</dbReference>
<proteinExistence type="predicted"/>
<organism evidence="3 4">
    <name type="scientific">Sedimentimonas flavescens</name>
    <dbReference type="NCBI Taxonomy" id="2851012"/>
    <lineage>
        <taxon>Bacteria</taxon>
        <taxon>Pseudomonadati</taxon>
        <taxon>Pseudomonadota</taxon>
        <taxon>Alphaproteobacteria</taxon>
        <taxon>Rhodobacterales</taxon>
        <taxon>Rhodobacter group</taxon>
        <taxon>Sedimentimonas</taxon>
    </lineage>
</organism>
<dbReference type="Proteomes" id="UP001526166">
    <property type="component" value="Unassembled WGS sequence"/>
</dbReference>
<protein>
    <recommendedName>
        <fullName evidence="2">ATP-grasp domain-containing protein</fullName>
    </recommendedName>
</protein>
<reference evidence="3 4" key="1">
    <citation type="submission" date="2022-10" db="EMBL/GenBank/DDBJ databases">
        <title>Sinirhodobacter sp. nov., isolated from ocean surface sediments.</title>
        <authorList>
            <person name="He W."/>
            <person name="Wang L."/>
            <person name="Zhang D.-F."/>
        </authorList>
    </citation>
    <scope>NUCLEOTIDE SEQUENCE [LARGE SCALE GENOMIC DNA]</scope>
    <source>
        <strain evidence="3 4">WL0115</strain>
    </source>
</reference>
<sequence>MTLVPSVSQDVLYPADAAWMARTDLKTTRLLGYTDVNIDSVTGVTIGILGRQPSVRHASMVTDEILEFLGNARLSVEEDMRVYRSENEAIAAARSLIAEGYRLFSPYPLPAGLYPDDASVVPAPLWYRLNAKARMSELFPAEHLAPRQIVNDNSNIAPPVYLKAGGAAVTGWAYAVRYCETQEEIEGALKWFHEAGAAADLVAEDALNVITCWCAHVGCSDTETVYLGAAEQTFSAPARQTGSIIDAARDFPEAGRRIVRVAGEKARQLGYRGIAAFDVGLTDDGRLIAFDPNFRVNASTTQVLLHEAATRGTAWSTSQSVGGPTPLPMPEIIARLDGPSREGWFVPTRLLDATLLDAAKGNSLWTGFVLGKDRQETADRGAALAGMLAEWD</sequence>
<evidence type="ECO:0000313" key="4">
    <source>
        <dbReference type="Proteomes" id="UP001526166"/>
    </source>
</evidence>
<keyword evidence="1" id="KW-0067">ATP-binding</keyword>
<evidence type="ECO:0000313" key="3">
    <source>
        <dbReference type="EMBL" id="MCV2879289.1"/>
    </source>
</evidence>
<evidence type="ECO:0000256" key="1">
    <source>
        <dbReference type="PROSITE-ProRule" id="PRU00409"/>
    </source>
</evidence>
<keyword evidence="4" id="KW-1185">Reference proteome</keyword>
<accession>A0ABT2ZZV4</accession>